<dbReference type="InterPro" id="IPR027417">
    <property type="entry name" value="P-loop_NTPase"/>
</dbReference>
<dbReference type="AlphaFoldDB" id="A0A1H0YIH5"/>
<gene>
    <name evidence="1" type="ORF">SAMN05216231_0673</name>
</gene>
<proteinExistence type="predicted"/>
<dbReference type="Gene3D" id="3.40.50.300">
    <property type="entry name" value="P-loop containing nucleotide triphosphate hydrolases"/>
    <property type="match status" value="1"/>
</dbReference>
<organism evidence="1 2">
    <name type="scientific">Virgibacillus salinus</name>
    <dbReference type="NCBI Taxonomy" id="553311"/>
    <lineage>
        <taxon>Bacteria</taxon>
        <taxon>Bacillati</taxon>
        <taxon>Bacillota</taxon>
        <taxon>Bacilli</taxon>
        <taxon>Bacillales</taxon>
        <taxon>Bacillaceae</taxon>
        <taxon>Virgibacillus</taxon>
    </lineage>
</organism>
<protein>
    <recommendedName>
        <fullName evidence="3">Sulfotransferase family protein</fullName>
    </recommendedName>
</protein>
<evidence type="ECO:0000313" key="2">
    <source>
        <dbReference type="Proteomes" id="UP000199444"/>
    </source>
</evidence>
<dbReference type="STRING" id="553311.SAMN05216231_0673"/>
<reference evidence="1 2" key="1">
    <citation type="submission" date="2016-10" db="EMBL/GenBank/DDBJ databases">
        <authorList>
            <person name="de Groot N.N."/>
        </authorList>
    </citation>
    <scope>NUCLEOTIDE SEQUENCE [LARGE SCALE GENOMIC DNA]</scope>
    <source>
        <strain evidence="1 2">CGMCC 1.10449</strain>
    </source>
</reference>
<dbReference type="Proteomes" id="UP000199444">
    <property type="component" value="Unassembled WGS sequence"/>
</dbReference>
<dbReference type="EMBL" id="FNKD01000001">
    <property type="protein sequence ID" value="SDQ14982.1"/>
    <property type="molecule type" value="Genomic_DNA"/>
</dbReference>
<keyword evidence="2" id="KW-1185">Reference proteome</keyword>
<name>A0A1H0YIH5_9BACI</name>
<evidence type="ECO:0008006" key="3">
    <source>
        <dbReference type="Google" id="ProtNLM"/>
    </source>
</evidence>
<accession>A0A1H0YIH5</accession>
<dbReference type="SUPFAM" id="SSF52540">
    <property type="entry name" value="P-loop containing nucleoside triphosphate hydrolases"/>
    <property type="match status" value="1"/>
</dbReference>
<evidence type="ECO:0000313" key="1">
    <source>
        <dbReference type="EMBL" id="SDQ14982.1"/>
    </source>
</evidence>
<sequence length="282" mass="32998">MQKVSNNGFLFRTAKTKIYANGVIKLSKQVIVLGMHRSGTSTVSMILQKLGVHIGDDLLGASPGNPYGHGEDMDFLKLNREILSYSEGTWDFPPTRNRLLKNKHNFDKKISQLISEKRKHEIWGWKEPRTCLLMPYYQSYLENPKYIIVDRDEQEVSDSLKKRNKMPIKKGKHLHNRYTQDINEFIMTLSSNDYYYINFKDLHSNSEQIIYGLINFLELSPNENEINQAKKVVKPLDVVRSKRSISKRKEILGKLNKRIKNPVDFFIIGHKHVLKIIKYYIK</sequence>